<evidence type="ECO:0000256" key="2">
    <source>
        <dbReference type="SAM" id="MobiDB-lite"/>
    </source>
</evidence>
<feature type="compositionally biased region" description="Polar residues" evidence="2">
    <location>
        <begin position="86"/>
        <end position="100"/>
    </location>
</feature>
<accession>K0R7Z5</accession>
<name>K0R7Z5_THAOC</name>
<feature type="region of interest" description="Disordered" evidence="2">
    <location>
        <begin position="1"/>
        <end position="23"/>
    </location>
</feature>
<evidence type="ECO:0000256" key="1">
    <source>
        <dbReference type="SAM" id="Coils"/>
    </source>
</evidence>
<evidence type="ECO:0000313" key="4">
    <source>
        <dbReference type="Proteomes" id="UP000266841"/>
    </source>
</evidence>
<comment type="caution">
    <text evidence="3">The sequence shown here is derived from an EMBL/GenBank/DDBJ whole genome shotgun (WGS) entry which is preliminary data.</text>
</comment>
<dbReference type="AlphaFoldDB" id="K0R7Z5"/>
<keyword evidence="1" id="KW-0175">Coiled coil</keyword>
<proteinExistence type="predicted"/>
<feature type="compositionally biased region" description="Polar residues" evidence="2">
    <location>
        <begin position="120"/>
        <end position="133"/>
    </location>
</feature>
<keyword evidence="4" id="KW-1185">Reference proteome</keyword>
<feature type="compositionally biased region" description="Basic and acidic residues" evidence="2">
    <location>
        <begin position="206"/>
        <end position="215"/>
    </location>
</feature>
<organism evidence="3 4">
    <name type="scientific">Thalassiosira oceanica</name>
    <name type="common">Marine diatom</name>
    <dbReference type="NCBI Taxonomy" id="159749"/>
    <lineage>
        <taxon>Eukaryota</taxon>
        <taxon>Sar</taxon>
        <taxon>Stramenopiles</taxon>
        <taxon>Ochrophyta</taxon>
        <taxon>Bacillariophyta</taxon>
        <taxon>Coscinodiscophyceae</taxon>
        <taxon>Thalassiosirophycidae</taxon>
        <taxon>Thalassiosirales</taxon>
        <taxon>Thalassiosiraceae</taxon>
        <taxon>Thalassiosira</taxon>
    </lineage>
</organism>
<feature type="region of interest" description="Disordered" evidence="2">
    <location>
        <begin position="67"/>
        <end position="150"/>
    </location>
</feature>
<dbReference type="EMBL" id="AGNL01045126">
    <property type="protein sequence ID" value="EJK49095.1"/>
    <property type="molecule type" value="Genomic_DNA"/>
</dbReference>
<protein>
    <submittedName>
        <fullName evidence="3">Uncharacterized protein</fullName>
    </submittedName>
</protein>
<feature type="region of interest" description="Disordered" evidence="2">
    <location>
        <begin position="166"/>
        <end position="216"/>
    </location>
</feature>
<feature type="non-terminal residue" evidence="3">
    <location>
        <position position="1"/>
    </location>
</feature>
<sequence>STTVTSTTRSRVHGLEGQLSSLGKATESLLRTARLDTALLASGEDELRATVAELEERWRKLEQMVEELEEERGVEQQEDGMAGASDSESAGPSRTDQGSRPSDAARRLSSIDWDSERPSFKSNLSDASVASCSTKDEEEAAKDGNPWWRFGNNKKEFEQIEQLQADTTADSQTQGRRRSGNSVGSAFAKLFSPKGPPDVDQSSSEPSKDKKRTSELEETAALRLKLKTRDSAAESLHQLVTMQSRSLIDLRYQRNLLEVKSKYIAIHQQSELDELRQKLRYLKIEKRRKEMSIQESEVRLEKLSRHKEMLGEELQIVKAELVLLDSKMSNLVDGRGDYMSGDDIGVQDKVMIA</sequence>
<reference evidence="3 4" key="1">
    <citation type="journal article" date="2012" name="Genome Biol.">
        <title>Genome and low-iron response of an oceanic diatom adapted to chronic iron limitation.</title>
        <authorList>
            <person name="Lommer M."/>
            <person name="Specht M."/>
            <person name="Roy A.S."/>
            <person name="Kraemer L."/>
            <person name="Andreson R."/>
            <person name="Gutowska M.A."/>
            <person name="Wolf J."/>
            <person name="Bergner S.V."/>
            <person name="Schilhabel M.B."/>
            <person name="Klostermeier U.C."/>
            <person name="Beiko R.G."/>
            <person name="Rosenstiel P."/>
            <person name="Hippler M."/>
            <person name="Laroche J."/>
        </authorList>
    </citation>
    <scope>NUCLEOTIDE SEQUENCE [LARGE SCALE GENOMIC DNA]</scope>
    <source>
        <strain evidence="3 4">CCMP1005</strain>
    </source>
</reference>
<gene>
    <name evidence="3" type="ORF">THAOC_32062</name>
</gene>
<evidence type="ECO:0000313" key="3">
    <source>
        <dbReference type="EMBL" id="EJK49095.1"/>
    </source>
</evidence>
<feature type="coiled-coil region" evidence="1">
    <location>
        <begin position="265"/>
        <end position="320"/>
    </location>
</feature>
<dbReference type="Proteomes" id="UP000266841">
    <property type="component" value="Unassembled WGS sequence"/>
</dbReference>
<feature type="compositionally biased region" description="Polar residues" evidence="2">
    <location>
        <begin position="166"/>
        <end position="184"/>
    </location>
</feature>
<feature type="compositionally biased region" description="Acidic residues" evidence="2">
    <location>
        <begin position="67"/>
        <end position="78"/>
    </location>
</feature>